<dbReference type="GO" id="GO:0019239">
    <property type="term" value="F:deaminase activity"/>
    <property type="evidence" value="ECO:0007669"/>
    <property type="project" value="TreeGrafter"/>
</dbReference>
<sequence>MKTAITYPGLGTEDRPMGPAPLSAAILSEPMLFISGQVAIDPYSGKIVGSDIASQTRQVLANIESLLKQADMTLDCLVRVTIYLTDLSQFAGMNEVYGEVLSAPYPARATVGITLNHPDLLVEMEATAMRQIAK</sequence>
<protein>
    <submittedName>
        <fullName evidence="2">RidA family protein</fullName>
        <ecNumber evidence="2">3.5.-.-</ecNumber>
    </submittedName>
</protein>
<dbReference type="SUPFAM" id="SSF55298">
    <property type="entry name" value="YjgF-like"/>
    <property type="match status" value="1"/>
</dbReference>
<dbReference type="CDD" id="cd00448">
    <property type="entry name" value="YjgF_YER057c_UK114_family"/>
    <property type="match status" value="1"/>
</dbReference>
<dbReference type="Gene3D" id="3.30.1330.40">
    <property type="entry name" value="RutC-like"/>
    <property type="match status" value="1"/>
</dbReference>
<evidence type="ECO:0000256" key="1">
    <source>
        <dbReference type="ARBA" id="ARBA00010552"/>
    </source>
</evidence>
<name>A0AB39VV41_9GAMM</name>
<gene>
    <name evidence="2" type="ORF">AB3G37_05500</name>
</gene>
<dbReference type="EC" id="3.5.-.-" evidence="2"/>
<proteinExistence type="inferred from homology"/>
<dbReference type="PANTHER" id="PTHR11803">
    <property type="entry name" value="2-IMINOBUTANOATE/2-IMINOPROPANOATE DEAMINASE RIDA"/>
    <property type="match status" value="1"/>
</dbReference>
<dbReference type="InterPro" id="IPR006056">
    <property type="entry name" value="RidA"/>
</dbReference>
<dbReference type="GO" id="GO:0005829">
    <property type="term" value="C:cytosol"/>
    <property type="evidence" value="ECO:0007669"/>
    <property type="project" value="TreeGrafter"/>
</dbReference>
<dbReference type="EMBL" id="CP165628">
    <property type="protein sequence ID" value="XDU73556.1"/>
    <property type="molecule type" value="Genomic_DNA"/>
</dbReference>
<keyword evidence="2" id="KW-0378">Hydrolase</keyword>
<dbReference type="PANTHER" id="PTHR11803:SF39">
    <property type="entry name" value="2-IMINOBUTANOATE_2-IMINOPROPANOATE DEAMINASE"/>
    <property type="match status" value="1"/>
</dbReference>
<dbReference type="AlphaFoldDB" id="A0AB39VV41"/>
<organism evidence="2">
    <name type="scientific">Rouxiella sp. WC2420</name>
    <dbReference type="NCBI Taxonomy" id="3234145"/>
    <lineage>
        <taxon>Bacteria</taxon>
        <taxon>Pseudomonadati</taxon>
        <taxon>Pseudomonadota</taxon>
        <taxon>Gammaproteobacteria</taxon>
        <taxon>Enterobacterales</taxon>
        <taxon>Yersiniaceae</taxon>
        <taxon>Rouxiella</taxon>
    </lineage>
</organism>
<dbReference type="InterPro" id="IPR035959">
    <property type="entry name" value="RutC-like_sf"/>
</dbReference>
<comment type="similarity">
    <text evidence="1">Belongs to the RutC family.</text>
</comment>
<dbReference type="Pfam" id="PF01042">
    <property type="entry name" value="Ribonuc_L-PSP"/>
    <property type="match status" value="1"/>
</dbReference>
<accession>A0AB39VV41</accession>
<evidence type="ECO:0000313" key="2">
    <source>
        <dbReference type="EMBL" id="XDU73556.1"/>
    </source>
</evidence>
<dbReference type="FunFam" id="3.30.1330.40:FF:000001">
    <property type="entry name" value="L-PSP family endoribonuclease"/>
    <property type="match status" value="1"/>
</dbReference>
<reference evidence="2" key="1">
    <citation type="submission" date="2024-07" db="EMBL/GenBank/DDBJ databases">
        <authorList>
            <person name="Biller S.J."/>
        </authorList>
    </citation>
    <scope>NUCLEOTIDE SEQUENCE</scope>
    <source>
        <strain evidence="2">WC2420</strain>
    </source>
</reference>
<dbReference type="NCBIfam" id="TIGR00004">
    <property type="entry name" value="Rid family detoxifying hydrolase"/>
    <property type="match status" value="1"/>
</dbReference>
<dbReference type="RefSeq" id="WP_369789960.1">
    <property type="nucleotide sequence ID" value="NZ_CP165628.1"/>
</dbReference>
<dbReference type="InterPro" id="IPR006175">
    <property type="entry name" value="YjgF/YER057c/UK114"/>
</dbReference>